<dbReference type="PANTHER" id="PTHR30182:SF1">
    <property type="entry name" value="L-SERINE DEHYDRATASE 1"/>
    <property type="match status" value="1"/>
</dbReference>
<comment type="similarity">
    <text evidence="3">Belongs to the iron-sulfur dependent L-serine dehydratase family.</text>
</comment>
<keyword evidence="8" id="KW-0408">Iron</keyword>
<evidence type="ECO:0000313" key="14">
    <source>
        <dbReference type="EMBL" id="MBC8334085.1"/>
    </source>
</evidence>
<dbReference type="EC" id="4.3.1.17" evidence="4"/>
<reference evidence="14 15" key="1">
    <citation type="submission" date="2020-08" db="EMBL/GenBank/DDBJ databases">
        <title>Bridging the membrane lipid divide: bacteria of the FCB group superphylum have the potential to synthesize archaeal ether lipids.</title>
        <authorList>
            <person name="Villanueva L."/>
            <person name="Von Meijenfeldt F.A.B."/>
            <person name="Westbye A.B."/>
            <person name="Yadav S."/>
            <person name="Hopmans E.C."/>
            <person name="Dutilh B.E."/>
            <person name="Sinninghe Damste J.S."/>
        </authorList>
    </citation>
    <scope>NUCLEOTIDE SEQUENCE [LARGE SCALE GENOMIC DNA]</scope>
    <source>
        <strain evidence="14">NIOZ-UU36</strain>
    </source>
</reference>
<evidence type="ECO:0000256" key="2">
    <source>
        <dbReference type="ARBA" id="ARBA00004742"/>
    </source>
</evidence>
<evidence type="ECO:0000256" key="8">
    <source>
        <dbReference type="ARBA" id="ARBA00023004"/>
    </source>
</evidence>
<evidence type="ECO:0000256" key="11">
    <source>
        <dbReference type="ARBA" id="ARBA00041766"/>
    </source>
</evidence>
<evidence type="ECO:0000256" key="4">
    <source>
        <dbReference type="ARBA" id="ARBA00012093"/>
    </source>
</evidence>
<keyword evidence="6" id="KW-0004">4Fe-4S</keyword>
<dbReference type="Proteomes" id="UP000614469">
    <property type="component" value="Unassembled WGS sequence"/>
</dbReference>
<evidence type="ECO:0000256" key="3">
    <source>
        <dbReference type="ARBA" id="ARBA00008636"/>
    </source>
</evidence>
<dbReference type="Pfam" id="PF03313">
    <property type="entry name" value="SDH_alpha"/>
    <property type="match status" value="1"/>
</dbReference>
<evidence type="ECO:0000256" key="12">
    <source>
        <dbReference type="ARBA" id="ARBA00049406"/>
    </source>
</evidence>
<evidence type="ECO:0000256" key="9">
    <source>
        <dbReference type="ARBA" id="ARBA00023014"/>
    </source>
</evidence>
<evidence type="ECO:0000256" key="1">
    <source>
        <dbReference type="ARBA" id="ARBA00001966"/>
    </source>
</evidence>
<accession>A0A8J6NHP1</accession>
<dbReference type="Gene3D" id="3.30.1330.90">
    <property type="entry name" value="D-3-phosphoglycerate dehydrogenase, domain 3"/>
    <property type="match status" value="1"/>
</dbReference>
<sequence length="506" mass="53676">MRGPSSSHCAAAVRIGKMVRDLMDGEIKAVLIEFDPDGSLATTHESQGSDMGLFGGLLGWDATDERLADSPRAIQEAGINVKTEITPIDAEHPNTYKMTVSNAKETHTVTAISTGGGIIEVIEIDGVKVSMAGDYYETLIYFASDKDRLLAYLHENISADEIHILRDEATQLVEIKSQGFFDQETLSELRAKFDIQAIKEIAPVLPILSFQNIKVPFITCAEMLSYNNDKNLKLWELAIHYERSRGAITNDQVMQKMAEITVIMQNAIHAGLAGTEYTGRILGYQSGKFQAQMENRHLIDGGVLNQIIMYTTALMESKSAMGLIVAAPTAGACGGLPGAVIGAASALDLSQDDVTKAMLAGGVIGIFIAAHATFAAEVGGCQAECGSGSGMAAAALVTLAGGSTEQAVNAASMALQNILGMICDPVANRVEVPCLGKNVMAASNALACANMALADYDPVIPLDEVIQTMDEVGKMLPSALRCTALGGLSITKTSKEIEKRLAQNDN</sequence>
<protein>
    <recommendedName>
        <fullName evidence="4">L-serine ammonia-lyase</fullName>
        <ecNumber evidence="4">4.3.1.17</ecNumber>
    </recommendedName>
    <alternativeName>
        <fullName evidence="11">L-serine deaminase</fullName>
    </alternativeName>
</protein>
<dbReference type="EMBL" id="JACNJN010000044">
    <property type="protein sequence ID" value="MBC8334085.1"/>
    <property type="molecule type" value="Genomic_DNA"/>
</dbReference>
<dbReference type="GO" id="GO:0003941">
    <property type="term" value="F:L-serine ammonia-lyase activity"/>
    <property type="evidence" value="ECO:0007669"/>
    <property type="project" value="UniProtKB-EC"/>
</dbReference>
<keyword evidence="5" id="KW-0312">Gluconeogenesis</keyword>
<comment type="cofactor">
    <cofactor evidence="1">
        <name>[4Fe-4S] cluster</name>
        <dbReference type="ChEBI" id="CHEBI:49883"/>
    </cofactor>
</comment>
<name>A0A8J6NHP1_9CHLR</name>
<proteinExistence type="inferred from homology"/>
<dbReference type="GO" id="GO:0046872">
    <property type="term" value="F:metal ion binding"/>
    <property type="evidence" value="ECO:0007669"/>
    <property type="project" value="UniProtKB-KW"/>
</dbReference>
<evidence type="ECO:0000256" key="10">
    <source>
        <dbReference type="ARBA" id="ARBA00023239"/>
    </source>
</evidence>
<keyword evidence="9" id="KW-0411">Iron-sulfur</keyword>
<dbReference type="PANTHER" id="PTHR30182">
    <property type="entry name" value="L-SERINE DEHYDRATASE"/>
    <property type="match status" value="1"/>
</dbReference>
<keyword evidence="7" id="KW-0479">Metal-binding</keyword>
<comment type="caution">
    <text evidence="14">The sequence shown here is derived from an EMBL/GenBank/DDBJ whole genome shotgun (WGS) entry which is preliminary data.</text>
</comment>
<evidence type="ECO:0000256" key="7">
    <source>
        <dbReference type="ARBA" id="ARBA00022723"/>
    </source>
</evidence>
<feature type="domain" description="Serine dehydratase-like alpha subunit" evidence="13">
    <location>
        <begin position="230"/>
        <end position="488"/>
    </location>
</feature>
<dbReference type="SUPFAM" id="SSF143548">
    <property type="entry name" value="Serine metabolism enzymes domain"/>
    <property type="match status" value="1"/>
</dbReference>
<organism evidence="14 15">
    <name type="scientific">Candidatus Desulfolinea nitratireducens</name>
    <dbReference type="NCBI Taxonomy" id="2841698"/>
    <lineage>
        <taxon>Bacteria</taxon>
        <taxon>Bacillati</taxon>
        <taxon>Chloroflexota</taxon>
        <taxon>Anaerolineae</taxon>
        <taxon>Anaerolineales</taxon>
        <taxon>Anaerolineales incertae sedis</taxon>
        <taxon>Candidatus Desulfolinea</taxon>
    </lineage>
</organism>
<comment type="pathway">
    <text evidence="2">Carbohydrate biosynthesis; gluconeogenesis.</text>
</comment>
<dbReference type="InterPro" id="IPR051318">
    <property type="entry name" value="Fe-S_L-Ser"/>
</dbReference>
<keyword evidence="10" id="KW-0456">Lyase</keyword>
<evidence type="ECO:0000256" key="5">
    <source>
        <dbReference type="ARBA" id="ARBA00022432"/>
    </source>
</evidence>
<dbReference type="InterPro" id="IPR029009">
    <property type="entry name" value="ASB_dom_sf"/>
</dbReference>
<dbReference type="InterPro" id="IPR005130">
    <property type="entry name" value="Ser_deHydtase-like_asu"/>
</dbReference>
<evidence type="ECO:0000313" key="15">
    <source>
        <dbReference type="Proteomes" id="UP000614469"/>
    </source>
</evidence>
<gene>
    <name evidence="14" type="ORF">H8E29_02370</name>
</gene>
<dbReference type="AlphaFoldDB" id="A0A8J6NHP1"/>
<dbReference type="GO" id="GO:0051539">
    <property type="term" value="F:4 iron, 4 sulfur cluster binding"/>
    <property type="evidence" value="ECO:0007669"/>
    <property type="project" value="UniProtKB-KW"/>
</dbReference>
<comment type="catalytic activity">
    <reaction evidence="12">
        <text>L-serine = pyruvate + NH4(+)</text>
        <dbReference type="Rhea" id="RHEA:19169"/>
        <dbReference type="ChEBI" id="CHEBI:15361"/>
        <dbReference type="ChEBI" id="CHEBI:28938"/>
        <dbReference type="ChEBI" id="CHEBI:33384"/>
        <dbReference type="EC" id="4.3.1.17"/>
    </reaction>
</comment>
<evidence type="ECO:0000256" key="6">
    <source>
        <dbReference type="ARBA" id="ARBA00022485"/>
    </source>
</evidence>
<dbReference type="GO" id="GO:0006094">
    <property type="term" value="P:gluconeogenesis"/>
    <property type="evidence" value="ECO:0007669"/>
    <property type="project" value="UniProtKB-KW"/>
</dbReference>
<evidence type="ECO:0000259" key="13">
    <source>
        <dbReference type="Pfam" id="PF03313"/>
    </source>
</evidence>